<accession>S8E084</accession>
<proteinExistence type="predicted"/>
<dbReference type="HOGENOM" id="CLU_159695_0_0_1"/>
<keyword evidence="1" id="KW-0812">Transmembrane</keyword>
<protein>
    <recommendedName>
        <fullName evidence="2">DUF6533 domain-containing protein</fullName>
    </recommendedName>
</protein>
<reference evidence="3 4" key="1">
    <citation type="journal article" date="2012" name="Science">
        <title>The Paleozoic origin of enzymatic lignin decomposition reconstructed from 31 fungal genomes.</title>
        <authorList>
            <person name="Floudas D."/>
            <person name="Binder M."/>
            <person name="Riley R."/>
            <person name="Barry K."/>
            <person name="Blanchette R.A."/>
            <person name="Henrissat B."/>
            <person name="Martinez A.T."/>
            <person name="Otillar R."/>
            <person name="Spatafora J.W."/>
            <person name="Yadav J.S."/>
            <person name="Aerts A."/>
            <person name="Benoit I."/>
            <person name="Boyd A."/>
            <person name="Carlson A."/>
            <person name="Copeland A."/>
            <person name="Coutinho P.M."/>
            <person name="de Vries R.P."/>
            <person name="Ferreira P."/>
            <person name="Findley K."/>
            <person name="Foster B."/>
            <person name="Gaskell J."/>
            <person name="Glotzer D."/>
            <person name="Gorecki P."/>
            <person name="Heitman J."/>
            <person name="Hesse C."/>
            <person name="Hori C."/>
            <person name="Igarashi K."/>
            <person name="Jurgens J.A."/>
            <person name="Kallen N."/>
            <person name="Kersten P."/>
            <person name="Kohler A."/>
            <person name="Kuees U."/>
            <person name="Kumar T.K.A."/>
            <person name="Kuo A."/>
            <person name="LaButti K."/>
            <person name="Larrondo L.F."/>
            <person name="Lindquist E."/>
            <person name="Ling A."/>
            <person name="Lombard V."/>
            <person name="Lucas S."/>
            <person name="Lundell T."/>
            <person name="Martin R."/>
            <person name="McLaughlin D.J."/>
            <person name="Morgenstern I."/>
            <person name="Morin E."/>
            <person name="Murat C."/>
            <person name="Nagy L.G."/>
            <person name="Nolan M."/>
            <person name="Ohm R.A."/>
            <person name="Patyshakuliyeva A."/>
            <person name="Rokas A."/>
            <person name="Ruiz-Duenas F.J."/>
            <person name="Sabat G."/>
            <person name="Salamov A."/>
            <person name="Samejima M."/>
            <person name="Schmutz J."/>
            <person name="Slot J.C."/>
            <person name="St John F."/>
            <person name="Stenlid J."/>
            <person name="Sun H."/>
            <person name="Sun S."/>
            <person name="Syed K."/>
            <person name="Tsang A."/>
            <person name="Wiebenga A."/>
            <person name="Young D."/>
            <person name="Pisabarro A."/>
            <person name="Eastwood D.C."/>
            <person name="Martin F."/>
            <person name="Cullen D."/>
            <person name="Grigoriev I.V."/>
            <person name="Hibbett D.S."/>
        </authorList>
    </citation>
    <scope>NUCLEOTIDE SEQUENCE</scope>
    <source>
        <strain evidence="4">FP-58527</strain>
    </source>
</reference>
<gene>
    <name evidence="3" type="ORF">FOMPIDRAFT_1129766</name>
</gene>
<dbReference type="AlphaFoldDB" id="S8E084"/>
<feature type="transmembrane region" description="Helical" evidence="1">
    <location>
        <begin position="68"/>
        <end position="88"/>
    </location>
</feature>
<dbReference type="InParanoid" id="S8E084"/>
<dbReference type="EMBL" id="KE504184">
    <property type="protein sequence ID" value="EPS96748.1"/>
    <property type="molecule type" value="Genomic_DNA"/>
</dbReference>
<organism evidence="3 4">
    <name type="scientific">Fomitopsis schrenkii</name>
    <name type="common">Brown rot fungus</name>
    <dbReference type="NCBI Taxonomy" id="2126942"/>
    <lineage>
        <taxon>Eukaryota</taxon>
        <taxon>Fungi</taxon>
        <taxon>Dikarya</taxon>
        <taxon>Basidiomycota</taxon>
        <taxon>Agaricomycotina</taxon>
        <taxon>Agaricomycetes</taxon>
        <taxon>Polyporales</taxon>
        <taxon>Fomitopsis</taxon>
    </lineage>
</organism>
<feature type="domain" description="DUF6533" evidence="2">
    <location>
        <begin position="1"/>
        <end position="35"/>
    </location>
</feature>
<dbReference type="OrthoDB" id="2803882at2759"/>
<feature type="transmembrane region" description="Helical" evidence="1">
    <location>
        <begin position="29"/>
        <end position="48"/>
    </location>
</feature>
<feature type="transmembrane region" description="Helical" evidence="1">
    <location>
        <begin position="100"/>
        <end position="122"/>
    </location>
</feature>
<feature type="non-terminal residue" evidence="3">
    <location>
        <position position="1"/>
    </location>
</feature>
<dbReference type="Proteomes" id="UP000015241">
    <property type="component" value="Unassembled WGS sequence"/>
</dbReference>
<dbReference type="InterPro" id="IPR045340">
    <property type="entry name" value="DUF6533"/>
</dbReference>
<evidence type="ECO:0000256" key="1">
    <source>
        <dbReference type="SAM" id="Phobius"/>
    </source>
</evidence>
<keyword evidence="1" id="KW-0472">Membrane</keyword>
<evidence type="ECO:0000313" key="3">
    <source>
        <dbReference type="EMBL" id="EPS96748.1"/>
    </source>
</evidence>
<sequence length="127" mass="14128">IAYDYAITLADEIHLIWCRKPRFSITSSVFLANRVSLWVYSISLLLVTHTPDHLLHVQHCLVGDSSRYHIFILGSYLITECHSVFSTLRSYAISGRNTYVAVTVLCLGLGPVGINMVSFAAASDCSY</sequence>
<evidence type="ECO:0000259" key="2">
    <source>
        <dbReference type="Pfam" id="PF20151"/>
    </source>
</evidence>
<name>S8E084_FOMSC</name>
<keyword evidence="1" id="KW-1133">Transmembrane helix</keyword>
<keyword evidence="4" id="KW-1185">Reference proteome</keyword>
<dbReference type="Pfam" id="PF20151">
    <property type="entry name" value="DUF6533"/>
    <property type="match status" value="1"/>
</dbReference>
<evidence type="ECO:0000313" key="4">
    <source>
        <dbReference type="Proteomes" id="UP000015241"/>
    </source>
</evidence>